<name>A0ABD3FY59_9STRA</name>
<protein>
    <submittedName>
        <fullName evidence="2">Uncharacterized protein</fullName>
    </submittedName>
</protein>
<proteinExistence type="predicted"/>
<dbReference type="AlphaFoldDB" id="A0ABD3FY59"/>
<keyword evidence="3" id="KW-1185">Reference proteome</keyword>
<evidence type="ECO:0000256" key="1">
    <source>
        <dbReference type="SAM" id="MobiDB-lite"/>
    </source>
</evidence>
<comment type="caution">
    <text evidence="2">The sequence shown here is derived from an EMBL/GenBank/DDBJ whole genome shotgun (WGS) entry which is preliminary data.</text>
</comment>
<accession>A0ABD3FY59</accession>
<dbReference type="Proteomes" id="UP001632037">
    <property type="component" value="Unassembled WGS sequence"/>
</dbReference>
<feature type="region of interest" description="Disordered" evidence="1">
    <location>
        <begin position="1"/>
        <end position="27"/>
    </location>
</feature>
<sequence>MGPDTSSCPLQPAAIVPNSQVRRPSEATDPFELFEEARLLLGASDAHARSGRDSDASSERIDRIEGLLVGVAEKFASQRLQM</sequence>
<evidence type="ECO:0000313" key="2">
    <source>
        <dbReference type="EMBL" id="KAL3670584.1"/>
    </source>
</evidence>
<dbReference type="EMBL" id="JBIMZQ010000006">
    <property type="protein sequence ID" value="KAL3670584.1"/>
    <property type="molecule type" value="Genomic_DNA"/>
</dbReference>
<gene>
    <name evidence="2" type="ORF">V7S43_003776</name>
</gene>
<organism evidence="2 3">
    <name type="scientific">Phytophthora oleae</name>
    <dbReference type="NCBI Taxonomy" id="2107226"/>
    <lineage>
        <taxon>Eukaryota</taxon>
        <taxon>Sar</taxon>
        <taxon>Stramenopiles</taxon>
        <taxon>Oomycota</taxon>
        <taxon>Peronosporomycetes</taxon>
        <taxon>Peronosporales</taxon>
        <taxon>Peronosporaceae</taxon>
        <taxon>Phytophthora</taxon>
    </lineage>
</organism>
<reference evidence="2 3" key="1">
    <citation type="submission" date="2024-09" db="EMBL/GenBank/DDBJ databases">
        <title>Genome sequencing and assembly of Phytophthora oleae, isolate VK10A, causative agent of rot of olive drupes.</title>
        <authorList>
            <person name="Conti Taguali S."/>
            <person name="Riolo M."/>
            <person name="La Spada F."/>
            <person name="Cacciola S.O."/>
            <person name="Dionisio G."/>
        </authorList>
    </citation>
    <scope>NUCLEOTIDE SEQUENCE [LARGE SCALE GENOMIC DNA]</scope>
    <source>
        <strain evidence="2 3">VK10A</strain>
    </source>
</reference>
<evidence type="ECO:0000313" key="3">
    <source>
        <dbReference type="Proteomes" id="UP001632037"/>
    </source>
</evidence>